<dbReference type="Gene3D" id="3.40.50.300">
    <property type="entry name" value="P-loop containing nucleotide triphosphate hydrolases"/>
    <property type="match status" value="1"/>
</dbReference>
<dbReference type="InterPro" id="IPR027417">
    <property type="entry name" value="P-loop_NTPase"/>
</dbReference>
<dbReference type="EMBL" id="JAJVCN010000004">
    <property type="protein sequence ID" value="MCE7010439.1"/>
    <property type="molecule type" value="Genomic_DNA"/>
</dbReference>
<protein>
    <recommendedName>
        <fullName evidence="2">ORC1/DEAH AAA+ ATPase domain-containing protein</fullName>
    </recommendedName>
</protein>
<sequence>MSDLSDLTSFVGRQAEVDQAGRQLSVSRLVTLTGPGGAGKTRLATRLAQDYVDDARFIALDSLRDPGLLAQTVAAELGLRDVPDEPTSRVVEFLKDKSLLLVLDNCEHMVQACGTLVGKILDAAPDVRILATSRHVLGVGGEQLLPVNPLPVPQVRNGKLVGDSSAVTLFADRAAAAAPGFEVTEDNQETVVKICERLDGMPLAIELAVVWLRVLSLKELLARLDDRFRLLSRGEQTKPARHQTLGATVDWSYELCSPEEQALWSRLSVFDGGFTLAAAEAVTAFDSFEILSLIAGLLDKSVLIRDTAAMSRATGCWKPSGSTAWTGCAKPARRTSSVPATADTSSNSAARSPRNGSGTSNSSWSRKPAGNTRTCARPWISACPTATG</sequence>
<organism evidence="3 4">
    <name type="scientific">Kibdelosporangium philippinense</name>
    <dbReference type="NCBI Taxonomy" id="211113"/>
    <lineage>
        <taxon>Bacteria</taxon>
        <taxon>Bacillati</taxon>
        <taxon>Actinomycetota</taxon>
        <taxon>Actinomycetes</taxon>
        <taxon>Pseudonocardiales</taxon>
        <taxon>Pseudonocardiaceae</taxon>
        <taxon>Kibdelosporangium</taxon>
    </lineage>
</organism>
<proteinExistence type="predicted"/>
<feature type="compositionally biased region" description="Polar residues" evidence="1">
    <location>
        <begin position="334"/>
        <end position="365"/>
    </location>
</feature>
<dbReference type="PANTHER" id="PTHR47691:SF3">
    <property type="entry name" value="HTH-TYPE TRANSCRIPTIONAL REGULATOR RV0890C-RELATED"/>
    <property type="match status" value="1"/>
</dbReference>
<comment type="caution">
    <text evidence="3">The sequence shown here is derived from an EMBL/GenBank/DDBJ whole genome shotgun (WGS) entry which is preliminary data.</text>
</comment>
<evidence type="ECO:0000259" key="2">
    <source>
        <dbReference type="Pfam" id="PF13401"/>
    </source>
</evidence>
<evidence type="ECO:0000313" key="3">
    <source>
        <dbReference type="EMBL" id="MCE7010439.1"/>
    </source>
</evidence>
<accession>A0ABS8ZRU2</accession>
<dbReference type="SUPFAM" id="SSF52540">
    <property type="entry name" value="P-loop containing nucleoside triphosphate hydrolases"/>
    <property type="match status" value="1"/>
</dbReference>
<dbReference type="PRINTS" id="PR00364">
    <property type="entry name" value="DISEASERSIST"/>
</dbReference>
<feature type="region of interest" description="Disordered" evidence="1">
    <location>
        <begin position="320"/>
        <end position="375"/>
    </location>
</feature>
<dbReference type="PANTHER" id="PTHR47691">
    <property type="entry name" value="REGULATOR-RELATED"/>
    <property type="match status" value="1"/>
</dbReference>
<reference evidence="3 4" key="1">
    <citation type="submission" date="2021-12" db="EMBL/GenBank/DDBJ databases">
        <title>Genome sequence of Kibdelosporangium philippinense ATCC 49844.</title>
        <authorList>
            <person name="Fedorov E.A."/>
            <person name="Omeragic M."/>
            <person name="Shalygina K.F."/>
            <person name="Maclea K.S."/>
        </authorList>
    </citation>
    <scope>NUCLEOTIDE SEQUENCE [LARGE SCALE GENOMIC DNA]</scope>
    <source>
        <strain evidence="3 4">ATCC 49844</strain>
    </source>
</reference>
<feature type="domain" description="ORC1/DEAH AAA+ ATPase" evidence="2">
    <location>
        <begin position="28"/>
        <end position="111"/>
    </location>
</feature>
<name>A0ABS8ZRU2_9PSEU</name>
<evidence type="ECO:0000256" key="1">
    <source>
        <dbReference type="SAM" id="MobiDB-lite"/>
    </source>
</evidence>
<dbReference type="Pfam" id="PF13401">
    <property type="entry name" value="AAA_22"/>
    <property type="match status" value="1"/>
</dbReference>
<gene>
    <name evidence="3" type="ORF">LWC34_47690</name>
</gene>
<dbReference type="InterPro" id="IPR049945">
    <property type="entry name" value="AAA_22"/>
</dbReference>
<evidence type="ECO:0000313" key="4">
    <source>
        <dbReference type="Proteomes" id="UP001521150"/>
    </source>
</evidence>
<dbReference type="RefSeq" id="WP_233732255.1">
    <property type="nucleotide sequence ID" value="NZ_JAJVCN010000004.1"/>
</dbReference>
<dbReference type="Proteomes" id="UP001521150">
    <property type="component" value="Unassembled WGS sequence"/>
</dbReference>
<keyword evidence="4" id="KW-1185">Reference proteome</keyword>